<name>A0A9P1JL71_9VIBR</name>
<accession>A0A9P1JL71</accession>
<keyword evidence="3" id="KW-0614">Plasmid</keyword>
<evidence type="ECO:0000256" key="2">
    <source>
        <dbReference type="ARBA" id="ARBA00008520"/>
    </source>
</evidence>
<dbReference type="Gene3D" id="3.40.190.10">
    <property type="entry name" value="Periplasmic binding protein-like II"/>
    <property type="match status" value="2"/>
</dbReference>
<dbReference type="RefSeq" id="WP_013610214.1">
    <property type="nucleotide sequence ID" value="NC_015156.1"/>
</dbReference>
<keyword evidence="3" id="KW-0762">Sugar transport</keyword>
<dbReference type="AlphaFoldDB" id="A0A9P1JL71"/>
<comment type="similarity">
    <text evidence="2">Belongs to the bacterial solute-binding protein 1 family.</text>
</comment>
<gene>
    <name evidence="3" type="ORF">VIBNI_0024</name>
</gene>
<proteinExistence type="inferred from homology"/>
<dbReference type="GO" id="GO:0042597">
    <property type="term" value="C:periplasmic space"/>
    <property type="evidence" value="ECO:0007669"/>
    <property type="project" value="UniProtKB-SubCell"/>
</dbReference>
<keyword evidence="3" id="KW-0813">Transport</keyword>
<dbReference type="PANTHER" id="PTHR43649">
    <property type="entry name" value="ARABINOSE-BINDING PROTEIN-RELATED"/>
    <property type="match status" value="1"/>
</dbReference>
<sequence length="396" mass="44469">MSDTSIELKGLAWDHERCWAPLELGAKEFNGMHPEVTIQWDRRSLFSFGEGNLDAVVEHYDLIMIDHPFAGESVDNRYFHDLTTLLPPAFIENQRKHSVGPSFESYRFGQNLTALPVDAACQVAAYRPDLFEHYGWTLPRTYEDLITLGNLAKVQGLFLGYPAVQVDIICSFLTISANLGYPLSDKSEFWTLAQFQSVCHILKTMLSFAHPDSFRWNPVRCYEHMTHHDDVLYCPLGFGYLNYSAEGAGKPLAFSDIISFGQPISCAGALLGGAGLAITTSCQHPEVAASFAAYIASEDFQTNGYVKAGGQAGHSTAWDSEANNAQFGHFFINTRKTIDSAYLRPRFPGFMDFFRDAAIQLTTIFTNNAPIEMVWRHLRREYEASLRKTRLVDTNV</sequence>
<organism evidence="3">
    <name type="scientific">Vibrio nigripulchritudo</name>
    <dbReference type="NCBI Taxonomy" id="28173"/>
    <lineage>
        <taxon>Bacteria</taxon>
        <taxon>Pseudomonadati</taxon>
        <taxon>Pseudomonadota</taxon>
        <taxon>Gammaproteobacteria</taxon>
        <taxon>Vibrionales</taxon>
        <taxon>Vibrionaceae</taxon>
        <taxon>Vibrio</taxon>
    </lineage>
</organism>
<evidence type="ECO:0000256" key="1">
    <source>
        <dbReference type="ARBA" id="ARBA00004418"/>
    </source>
</evidence>
<protein>
    <submittedName>
        <fullName evidence="3">ABC-type sugar transport system, periplasmic component</fullName>
    </submittedName>
</protein>
<dbReference type="InterPro" id="IPR050490">
    <property type="entry name" value="Bact_solute-bd_prot1"/>
</dbReference>
<dbReference type="SUPFAM" id="SSF53850">
    <property type="entry name" value="Periplasmic binding protein-like II"/>
    <property type="match status" value="1"/>
</dbReference>
<comment type="subcellular location">
    <subcellularLocation>
        <location evidence="1">Periplasm</location>
    </subcellularLocation>
</comment>
<reference evidence="3" key="1">
    <citation type="submission" date="2010-02" db="EMBL/GenBank/DDBJ databases">
        <authorList>
            <person name="Genoscope - CEA"/>
        </authorList>
    </citation>
    <scope>NUCLEOTIDE SEQUENCE</scope>
    <source>
        <plasmid evidence="3">VIBNI_pA</plasmid>
    </source>
</reference>
<dbReference type="InterPro" id="IPR006059">
    <property type="entry name" value="SBP"/>
</dbReference>
<dbReference type="PANTHER" id="PTHR43649:SF12">
    <property type="entry name" value="DIACETYLCHITOBIOSE BINDING PROTEIN DASA"/>
    <property type="match status" value="1"/>
</dbReference>
<dbReference type="EMBL" id="FP893246">
    <property type="protein sequence ID" value="CBJ93073.1"/>
    <property type="molecule type" value="Genomic_DNA"/>
</dbReference>
<geneLocation type="plasmid" evidence="3">
    <name>VIBNI_pA</name>
</geneLocation>
<evidence type="ECO:0000313" key="3">
    <source>
        <dbReference type="EMBL" id="CBJ93073.1"/>
    </source>
</evidence>
<dbReference type="Pfam" id="PF13416">
    <property type="entry name" value="SBP_bac_8"/>
    <property type="match status" value="1"/>
</dbReference>